<dbReference type="Proteomes" id="UP000288805">
    <property type="component" value="Unassembled WGS sequence"/>
</dbReference>
<proteinExistence type="predicted"/>
<dbReference type="SUPFAM" id="SSF53098">
    <property type="entry name" value="Ribonuclease H-like"/>
    <property type="match status" value="2"/>
</dbReference>
<dbReference type="InterPro" id="IPR036397">
    <property type="entry name" value="RNaseH_sf"/>
</dbReference>
<dbReference type="Pfam" id="PF17919">
    <property type="entry name" value="RT_RNaseH_2"/>
    <property type="match status" value="1"/>
</dbReference>
<dbReference type="SUPFAM" id="SSF56672">
    <property type="entry name" value="DNA/RNA polymerases"/>
    <property type="match status" value="1"/>
</dbReference>
<organism evidence="2 3">
    <name type="scientific">Vitis vinifera</name>
    <name type="common">Grape</name>
    <dbReference type="NCBI Taxonomy" id="29760"/>
    <lineage>
        <taxon>Eukaryota</taxon>
        <taxon>Viridiplantae</taxon>
        <taxon>Streptophyta</taxon>
        <taxon>Embryophyta</taxon>
        <taxon>Tracheophyta</taxon>
        <taxon>Spermatophyta</taxon>
        <taxon>Magnoliopsida</taxon>
        <taxon>eudicotyledons</taxon>
        <taxon>Gunneridae</taxon>
        <taxon>Pentapetalae</taxon>
        <taxon>rosids</taxon>
        <taxon>Vitales</taxon>
        <taxon>Vitaceae</taxon>
        <taxon>Viteae</taxon>
        <taxon>Vitis</taxon>
    </lineage>
</organism>
<dbReference type="PANTHER" id="PTHR48475:SF1">
    <property type="entry name" value="RNASE H TYPE-1 DOMAIN-CONTAINING PROTEIN"/>
    <property type="match status" value="1"/>
</dbReference>
<dbReference type="GO" id="GO:0015074">
    <property type="term" value="P:DNA integration"/>
    <property type="evidence" value="ECO:0007669"/>
    <property type="project" value="InterPro"/>
</dbReference>
<accession>A0A438EXP4</accession>
<dbReference type="CDD" id="cd09279">
    <property type="entry name" value="RNase_HI_like"/>
    <property type="match status" value="1"/>
</dbReference>
<gene>
    <name evidence="2" type="ORF">CK203_097386</name>
</gene>
<dbReference type="EMBL" id="QGNW01001167">
    <property type="protein sequence ID" value="RVW52483.1"/>
    <property type="molecule type" value="Genomic_DNA"/>
</dbReference>
<dbReference type="InterPro" id="IPR001584">
    <property type="entry name" value="Integrase_cat-core"/>
</dbReference>
<reference evidence="2 3" key="1">
    <citation type="journal article" date="2018" name="PLoS Genet.">
        <title>Population sequencing reveals clonal diversity and ancestral inbreeding in the grapevine cultivar Chardonnay.</title>
        <authorList>
            <person name="Roach M.J."/>
            <person name="Johnson D.L."/>
            <person name="Bohlmann J."/>
            <person name="van Vuuren H.J."/>
            <person name="Jones S.J."/>
            <person name="Pretorius I.S."/>
            <person name="Schmidt S.A."/>
            <person name="Borneman A.R."/>
        </authorList>
    </citation>
    <scope>NUCLEOTIDE SEQUENCE [LARGE SCALE GENOMIC DNA]</scope>
    <source>
        <strain evidence="3">cv. Chardonnay</strain>
        <tissue evidence="2">Leaf</tissue>
    </source>
</reference>
<dbReference type="InterPro" id="IPR012337">
    <property type="entry name" value="RNaseH-like_sf"/>
</dbReference>
<feature type="domain" description="Integrase catalytic" evidence="1">
    <location>
        <begin position="582"/>
        <end position="684"/>
    </location>
</feature>
<dbReference type="GO" id="GO:0004523">
    <property type="term" value="F:RNA-DNA hybrid ribonuclease activity"/>
    <property type="evidence" value="ECO:0007669"/>
    <property type="project" value="InterPro"/>
</dbReference>
<dbReference type="Pfam" id="PF13456">
    <property type="entry name" value="RVT_3"/>
    <property type="match status" value="1"/>
</dbReference>
<evidence type="ECO:0000259" key="1">
    <source>
        <dbReference type="PROSITE" id="PS50994"/>
    </source>
</evidence>
<dbReference type="PROSITE" id="PS50994">
    <property type="entry name" value="INTEGRASE"/>
    <property type="match status" value="1"/>
</dbReference>
<dbReference type="GO" id="GO:0003676">
    <property type="term" value="F:nucleic acid binding"/>
    <property type="evidence" value="ECO:0007669"/>
    <property type="project" value="InterPro"/>
</dbReference>
<dbReference type="PANTHER" id="PTHR48475">
    <property type="entry name" value="RIBONUCLEASE H"/>
    <property type="match status" value="1"/>
</dbReference>
<dbReference type="Gene3D" id="3.30.420.10">
    <property type="entry name" value="Ribonuclease H-like superfamily/Ribonuclease H"/>
    <property type="match status" value="3"/>
</dbReference>
<dbReference type="Gene3D" id="3.30.70.270">
    <property type="match status" value="1"/>
</dbReference>
<dbReference type="AlphaFoldDB" id="A0A438EXP4"/>
<protein>
    <recommendedName>
        <fullName evidence="1">Integrase catalytic domain-containing protein</fullName>
    </recommendedName>
</protein>
<comment type="caution">
    <text evidence="2">The sequence shown here is derived from an EMBL/GenBank/DDBJ whole genome shotgun (WGS) entry which is preliminary data.</text>
</comment>
<dbReference type="InterPro" id="IPR043502">
    <property type="entry name" value="DNA/RNA_pol_sf"/>
</dbReference>
<evidence type="ECO:0000313" key="3">
    <source>
        <dbReference type="Proteomes" id="UP000288805"/>
    </source>
</evidence>
<dbReference type="InterPro" id="IPR002156">
    <property type="entry name" value="RNaseH_domain"/>
</dbReference>
<evidence type="ECO:0000313" key="2">
    <source>
        <dbReference type="EMBL" id="RVW52483.1"/>
    </source>
</evidence>
<dbReference type="InterPro" id="IPR043128">
    <property type="entry name" value="Rev_trsase/Diguanyl_cyclase"/>
</dbReference>
<dbReference type="InterPro" id="IPR041577">
    <property type="entry name" value="RT_RNaseH_2"/>
</dbReference>
<name>A0A438EXP4_VITVI</name>
<sequence length="703" mass="79332">MQNILRQNHDIFAWAHSDMKGIHPSIASHRLNVFSTARPVRQKIRRFHPDRQKSSGMRLTNCSKPDSSEKFLSGLVGKRSGGTQKRRKMASLCRLHQSQQCMSKRQFSLATNRSNCGFHFRQGMLSFLDAFSGYHQIPMSPDDEEKTAFITPHASIATKQSWKHPLPGTRRSYNAHRQARRTRAFIARFTDELRPFFLAIRKAGAHGWTDSCQNAFEKIKHCLMQPPILSSPIPKENCTCIWRYQNGQSAPFYSAAPHPRRQKPIYYVSRALADVETRYSKMELTALALRSAAQKLRPYFQAHPVIVLTDQPLRNILHKPDLTGRMLQWAIELSEFGIEFQPRLSMKGQVMADFVLEYSRRPSQHHESSKQEWWTLRVDGASRSSGSGVGLLLQSPTGEHLEQAIRLGFSASNNEAEYEAILSGLDLALALSVSKLRIYSDSQLVQFTEWTIEKIKRADNRRADALAGIAASLPSKKPFYCLYMCNQPLCRRNFHCNTIEATQATTKNGRTILQNIRTGTLPGDPNRHKIRVQAARFTLIGGTCTSDPSQDLTFGPWPFAQWGMDIVGPLPAAPAQKKFLLVATDYFSKWVEAEAYASIKDKMSPSSNFCSELNIRNSYSTPRYPQSNGQAEATNKTLITALKKRLEQAKGKWVEELPGVLWAYRTTPGRPTGNTPFALAYGMDAVIPTEIGLPTIRTDAANR</sequence>
<dbReference type="Gene3D" id="3.10.10.10">
    <property type="entry name" value="HIV Type 1 Reverse Transcriptase, subunit A, domain 1"/>
    <property type="match status" value="1"/>
</dbReference>